<dbReference type="AlphaFoldDB" id="A0A6I4V5Z4"/>
<keyword evidence="1" id="KW-0812">Transmembrane</keyword>
<dbReference type="Proteomes" id="UP000471435">
    <property type="component" value="Unassembled WGS sequence"/>
</dbReference>
<keyword evidence="1" id="KW-0472">Membrane</keyword>
<keyword evidence="1" id="KW-1133">Transmembrane helix</keyword>
<name>A0A6I4V5Z4_9SPHN</name>
<gene>
    <name evidence="2" type="ORF">GRI43_12615</name>
</gene>
<protein>
    <submittedName>
        <fullName evidence="2">Uncharacterized protein</fullName>
    </submittedName>
</protein>
<evidence type="ECO:0000256" key="1">
    <source>
        <dbReference type="SAM" id="Phobius"/>
    </source>
</evidence>
<feature type="transmembrane region" description="Helical" evidence="1">
    <location>
        <begin position="57"/>
        <end position="77"/>
    </location>
</feature>
<feature type="transmembrane region" description="Helical" evidence="1">
    <location>
        <begin position="83"/>
        <end position="103"/>
    </location>
</feature>
<evidence type="ECO:0000313" key="3">
    <source>
        <dbReference type="Proteomes" id="UP000471435"/>
    </source>
</evidence>
<evidence type="ECO:0000313" key="2">
    <source>
        <dbReference type="EMBL" id="MXP48230.1"/>
    </source>
</evidence>
<dbReference type="EMBL" id="WTYP01000002">
    <property type="protein sequence ID" value="MXP48230.1"/>
    <property type="molecule type" value="Genomic_DNA"/>
</dbReference>
<organism evidence="2 3">
    <name type="scientific">Pontixanthobacter luteolus</name>
    <dbReference type="NCBI Taxonomy" id="295089"/>
    <lineage>
        <taxon>Bacteria</taxon>
        <taxon>Pseudomonadati</taxon>
        <taxon>Pseudomonadota</taxon>
        <taxon>Alphaproteobacteria</taxon>
        <taxon>Sphingomonadales</taxon>
        <taxon>Erythrobacteraceae</taxon>
        <taxon>Pontixanthobacter</taxon>
    </lineage>
</organism>
<comment type="caution">
    <text evidence="2">The sequence shown here is derived from an EMBL/GenBank/DDBJ whole genome shotgun (WGS) entry which is preliminary data.</text>
</comment>
<dbReference type="RefSeq" id="WP_160731435.1">
    <property type="nucleotide sequence ID" value="NZ_WTYP01000002.1"/>
</dbReference>
<feature type="transmembrane region" description="Helical" evidence="1">
    <location>
        <begin position="138"/>
        <end position="156"/>
    </location>
</feature>
<reference evidence="2 3" key="1">
    <citation type="submission" date="2019-12" db="EMBL/GenBank/DDBJ databases">
        <title>Genomic-based taxomic classification of the family Erythrobacteraceae.</title>
        <authorList>
            <person name="Xu L."/>
        </authorList>
    </citation>
    <scope>NUCLEOTIDE SEQUENCE [LARGE SCALE GENOMIC DNA]</scope>
    <source>
        <strain evidence="2 3">SW-109</strain>
    </source>
</reference>
<accession>A0A6I4V5Z4</accession>
<sequence>MSVIEVFFKIFDSIARLICALVVNFDKISNRIESISQTEDNRISYFRELIDTVQSRVSILIGHVSIMLAVLIFAYTSYSDKGIGAYLIRIEIIAYLVMTAILIRCISAVSKAGSESQSDYESELVAEAKLRYGYFRAMSFYSIVFTFFLVFILMRYPPS</sequence>
<proteinExistence type="predicted"/>
<keyword evidence="3" id="KW-1185">Reference proteome</keyword>